<dbReference type="PANTHER" id="PTHR43575">
    <property type="entry name" value="PROTEIN ABCI7, CHLOROPLASTIC"/>
    <property type="match status" value="1"/>
</dbReference>
<dbReference type="InterPro" id="IPR000825">
    <property type="entry name" value="SUF_FeS_clus_asmbl_SufBD_core"/>
</dbReference>
<accession>A0AAE3LKK7</accession>
<dbReference type="PANTHER" id="PTHR43575:SF1">
    <property type="entry name" value="PROTEIN ABCI7, CHLOROPLASTIC"/>
    <property type="match status" value="1"/>
</dbReference>
<dbReference type="Proteomes" id="UP001208131">
    <property type="component" value="Unassembled WGS sequence"/>
</dbReference>
<dbReference type="InterPro" id="IPR055346">
    <property type="entry name" value="Fe-S_cluster_assembly_SufBD"/>
</dbReference>
<feature type="domain" description="SUF system FeS cluster assembly SufBD core" evidence="1">
    <location>
        <begin position="61"/>
        <end position="280"/>
    </location>
</feature>
<evidence type="ECO:0000313" key="2">
    <source>
        <dbReference type="EMBL" id="MCU6705807.1"/>
    </source>
</evidence>
<dbReference type="EMBL" id="JAOQJZ010000007">
    <property type="protein sequence ID" value="MCU6705807.1"/>
    <property type="molecule type" value="Genomic_DNA"/>
</dbReference>
<gene>
    <name evidence="2" type="ORF">OCV57_07710</name>
</gene>
<dbReference type="InterPro" id="IPR037284">
    <property type="entry name" value="SUF_FeS_clus_asmbl_SufBD_sf"/>
</dbReference>
<name>A0AAE3LKK7_9FIRM</name>
<organism evidence="2 3">
    <name type="scientific">Hominimerdicola aceti</name>
    <dbReference type="NCBI Taxonomy" id="2981726"/>
    <lineage>
        <taxon>Bacteria</taxon>
        <taxon>Bacillati</taxon>
        <taxon>Bacillota</taxon>
        <taxon>Clostridia</taxon>
        <taxon>Eubacteriales</taxon>
        <taxon>Oscillospiraceae</taxon>
        <taxon>Hominimerdicola</taxon>
    </lineage>
</organism>
<reference evidence="2 3" key="1">
    <citation type="journal article" date="2021" name="ISME Commun">
        <title>Automated analysis of genomic sequences facilitates high-throughput and comprehensive description of bacteria.</title>
        <authorList>
            <person name="Hitch T.C.A."/>
        </authorList>
    </citation>
    <scope>NUCLEOTIDE SEQUENCE [LARGE SCALE GENOMIC DNA]</scope>
    <source>
        <strain evidence="2 3">Sanger_31</strain>
    </source>
</reference>
<sequence>MTKNILIDKLPTKTWNFLKVNSAEIQWDSESAAKTEENIILKKDEKNEPVRLDNSGAEEYTEKVVNVTAEKAARGVIFEVCRGNAPMLSRVNIDLEEGAEVKLVMLLEPSESGLVRHEVRAECGVNSHIHIMTIMIGGGDIYSDDHVTLSGDGARLDADTAYLGKNSQTIDYNIVADHFGKKTESLITVNGALTDSAKKVFRGTIDFKKGSADSVGSENETVLMLGDDVVNKTVPLILCAEENVEGTHGATIGELDADTMFYFESRGIDRETAEKIMAYAAVERLIHMAEDSEFAAEVEEDMGIKTDTEE</sequence>
<dbReference type="GO" id="GO:0016226">
    <property type="term" value="P:iron-sulfur cluster assembly"/>
    <property type="evidence" value="ECO:0007669"/>
    <property type="project" value="InterPro"/>
</dbReference>
<evidence type="ECO:0000259" key="1">
    <source>
        <dbReference type="Pfam" id="PF01458"/>
    </source>
</evidence>
<proteinExistence type="predicted"/>
<dbReference type="AlphaFoldDB" id="A0AAE3LKK7"/>
<keyword evidence="3" id="KW-1185">Reference proteome</keyword>
<dbReference type="Pfam" id="PF01458">
    <property type="entry name" value="SUFBD_core"/>
    <property type="match status" value="1"/>
</dbReference>
<dbReference type="SUPFAM" id="SSF101960">
    <property type="entry name" value="Stabilizer of iron transporter SufD"/>
    <property type="match status" value="1"/>
</dbReference>
<evidence type="ECO:0000313" key="3">
    <source>
        <dbReference type="Proteomes" id="UP001208131"/>
    </source>
</evidence>
<protein>
    <submittedName>
        <fullName evidence="2">SufD family Fe-S cluster assembly protein</fullName>
    </submittedName>
</protein>
<comment type="caution">
    <text evidence="2">The sequence shown here is derived from an EMBL/GenBank/DDBJ whole genome shotgun (WGS) entry which is preliminary data.</text>
</comment>
<dbReference type="RefSeq" id="WP_267301069.1">
    <property type="nucleotide sequence ID" value="NZ_JAOQJZ010000007.1"/>
</dbReference>